<comment type="caution">
    <text evidence="1">The sequence shown here is derived from an EMBL/GenBank/DDBJ whole genome shotgun (WGS) entry which is preliminary data.</text>
</comment>
<accession>A0A5J4UK70</accession>
<sequence length="135" mass="15190">MDSFEIVSTLMDSSDVILLMDKKFKKFLKTAFIQLMAQCQIWRESNLSAYDPMHSMHSMHIDNSHHSSMIQIYGIMANGRSQIDSACDSGHSGHLGHMDNSHHLSTPLINFIVPLNSTESSVQSLTFFVIFVISV</sequence>
<proteinExistence type="predicted"/>
<dbReference type="Proteomes" id="UP000324800">
    <property type="component" value="Unassembled WGS sequence"/>
</dbReference>
<dbReference type="AlphaFoldDB" id="A0A5J4UK70"/>
<name>A0A5J4UK70_9EUKA</name>
<organism evidence="1 2">
    <name type="scientific">Streblomastix strix</name>
    <dbReference type="NCBI Taxonomy" id="222440"/>
    <lineage>
        <taxon>Eukaryota</taxon>
        <taxon>Metamonada</taxon>
        <taxon>Preaxostyla</taxon>
        <taxon>Oxymonadida</taxon>
        <taxon>Streblomastigidae</taxon>
        <taxon>Streblomastix</taxon>
    </lineage>
</organism>
<reference evidence="1 2" key="1">
    <citation type="submission" date="2019-03" db="EMBL/GenBank/DDBJ databases">
        <title>Single cell metagenomics reveals metabolic interactions within the superorganism composed of flagellate Streblomastix strix and complex community of Bacteroidetes bacteria on its surface.</title>
        <authorList>
            <person name="Treitli S.C."/>
            <person name="Kolisko M."/>
            <person name="Husnik F."/>
            <person name="Keeling P."/>
            <person name="Hampl V."/>
        </authorList>
    </citation>
    <scope>NUCLEOTIDE SEQUENCE [LARGE SCALE GENOMIC DNA]</scope>
    <source>
        <strain evidence="1">ST1C</strain>
    </source>
</reference>
<gene>
    <name evidence="1" type="ORF">EZS28_034121</name>
</gene>
<protein>
    <submittedName>
        <fullName evidence="1">Uncharacterized protein</fullName>
    </submittedName>
</protein>
<evidence type="ECO:0000313" key="2">
    <source>
        <dbReference type="Proteomes" id="UP000324800"/>
    </source>
</evidence>
<dbReference type="EMBL" id="SNRW01015473">
    <property type="protein sequence ID" value="KAA6370352.1"/>
    <property type="molecule type" value="Genomic_DNA"/>
</dbReference>
<evidence type="ECO:0000313" key="1">
    <source>
        <dbReference type="EMBL" id="KAA6370352.1"/>
    </source>
</evidence>